<dbReference type="SUPFAM" id="SSF57196">
    <property type="entry name" value="EGF/Laminin"/>
    <property type="match status" value="1"/>
</dbReference>
<dbReference type="PROSITE" id="PS01186">
    <property type="entry name" value="EGF_2"/>
    <property type="match status" value="1"/>
</dbReference>
<keyword evidence="3 4" id="KW-1015">Disulfide bond</keyword>
<evidence type="ECO:0000256" key="2">
    <source>
        <dbReference type="ARBA" id="ARBA00022737"/>
    </source>
</evidence>
<comment type="caution">
    <text evidence="6">The sequence shown here is derived from an EMBL/GenBank/DDBJ whole genome shotgun (WGS) entry which is preliminary data.</text>
</comment>
<dbReference type="PROSITE" id="PS50026">
    <property type="entry name" value="EGF_3"/>
    <property type="match status" value="1"/>
</dbReference>
<evidence type="ECO:0000256" key="1">
    <source>
        <dbReference type="ARBA" id="ARBA00022536"/>
    </source>
</evidence>
<dbReference type="Gene3D" id="2.10.25.10">
    <property type="entry name" value="Laminin"/>
    <property type="match status" value="1"/>
</dbReference>
<dbReference type="STRING" id="50429.A0A2B4R5J6"/>
<evidence type="ECO:0000256" key="4">
    <source>
        <dbReference type="PROSITE-ProRule" id="PRU00076"/>
    </source>
</evidence>
<feature type="domain" description="EGF-like" evidence="5">
    <location>
        <begin position="1"/>
        <end position="37"/>
    </location>
</feature>
<comment type="caution">
    <text evidence="4">Lacks conserved residue(s) required for the propagation of feature annotation.</text>
</comment>
<evidence type="ECO:0000313" key="7">
    <source>
        <dbReference type="Proteomes" id="UP000225706"/>
    </source>
</evidence>
<dbReference type="CDD" id="cd00054">
    <property type="entry name" value="EGF_CA"/>
    <property type="match status" value="1"/>
</dbReference>
<dbReference type="OrthoDB" id="5985672at2759"/>
<keyword evidence="1 4" id="KW-0245">EGF-like domain</keyword>
<feature type="disulfide bond" evidence="4">
    <location>
        <begin position="27"/>
        <end position="36"/>
    </location>
</feature>
<accession>A0A2B4R5J6</accession>
<name>A0A2B4R5J6_STYPI</name>
<gene>
    <name evidence="6" type="primary">SNED1</name>
    <name evidence="6" type="ORF">AWC38_SpisGene24664</name>
</gene>
<dbReference type="SMART" id="SM00181">
    <property type="entry name" value="EGF"/>
    <property type="match status" value="1"/>
</dbReference>
<feature type="disulfide bond" evidence="4">
    <location>
        <begin position="8"/>
        <end position="25"/>
    </location>
</feature>
<keyword evidence="7" id="KW-1185">Reference proteome</keyword>
<keyword evidence="2" id="KW-0677">Repeat</keyword>
<evidence type="ECO:0000313" key="6">
    <source>
        <dbReference type="EMBL" id="PFX11555.1"/>
    </source>
</evidence>
<dbReference type="PROSITE" id="PS00022">
    <property type="entry name" value="EGF_1"/>
    <property type="match status" value="1"/>
</dbReference>
<proteinExistence type="predicted"/>
<dbReference type="AlphaFoldDB" id="A0A2B4R5J6"/>
<dbReference type="InterPro" id="IPR000742">
    <property type="entry name" value="EGF"/>
</dbReference>
<evidence type="ECO:0000259" key="5">
    <source>
        <dbReference type="PROSITE" id="PS50026"/>
    </source>
</evidence>
<protein>
    <submittedName>
        <fullName evidence="6">Sushi, nidogen and EGF-like domain-containing protein 1</fullName>
    </submittedName>
</protein>
<sequence length="233" mass="25751">SPCSSYPCHNGGACEANHRDNTFECICESGFTGEYCEKALKACKDIYDVHKQVALNVSKLVPLIISEKPVSILCQMGDFGCGDGGWTPVMKIDGSKIDQQLKFIVINKQADSLYSLITDGKYRNTSLGRDTWKKLLGNNTSLQLKCNEEGVNSGCAGKIASARIGIVTNNEDDCISCDSRLGFGTEGVVDKTKPVETRLNTSQIMETNTSKPWVMYWFSERSLHFCLTTMLRF</sequence>
<reference evidence="7" key="1">
    <citation type="journal article" date="2017" name="bioRxiv">
        <title>Comparative analysis of the genomes of Stylophora pistillata and Acropora digitifera provides evidence for extensive differences between species of corals.</title>
        <authorList>
            <person name="Voolstra C.R."/>
            <person name="Li Y."/>
            <person name="Liew Y.J."/>
            <person name="Baumgarten S."/>
            <person name="Zoccola D."/>
            <person name="Flot J.-F."/>
            <person name="Tambutte S."/>
            <person name="Allemand D."/>
            <person name="Aranda M."/>
        </authorList>
    </citation>
    <scope>NUCLEOTIDE SEQUENCE [LARGE SCALE GENOMIC DNA]</scope>
</reference>
<organism evidence="6 7">
    <name type="scientific">Stylophora pistillata</name>
    <name type="common">Smooth cauliflower coral</name>
    <dbReference type="NCBI Taxonomy" id="50429"/>
    <lineage>
        <taxon>Eukaryota</taxon>
        <taxon>Metazoa</taxon>
        <taxon>Cnidaria</taxon>
        <taxon>Anthozoa</taxon>
        <taxon>Hexacorallia</taxon>
        <taxon>Scleractinia</taxon>
        <taxon>Astrocoeniina</taxon>
        <taxon>Pocilloporidae</taxon>
        <taxon>Stylophora</taxon>
    </lineage>
</organism>
<evidence type="ECO:0000256" key="3">
    <source>
        <dbReference type="ARBA" id="ARBA00023157"/>
    </source>
</evidence>
<dbReference type="FunFam" id="2.10.25.10:FF:000095">
    <property type="entry name" value="Notch, isoform B"/>
    <property type="match status" value="1"/>
</dbReference>
<dbReference type="Proteomes" id="UP000225706">
    <property type="component" value="Unassembled WGS sequence"/>
</dbReference>
<dbReference type="EMBL" id="LSMT01002256">
    <property type="protein sequence ID" value="PFX11555.1"/>
    <property type="molecule type" value="Genomic_DNA"/>
</dbReference>
<dbReference type="Pfam" id="PF00008">
    <property type="entry name" value="EGF"/>
    <property type="match status" value="1"/>
</dbReference>
<feature type="non-terminal residue" evidence="6">
    <location>
        <position position="1"/>
    </location>
</feature>